<keyword evidence="2" id="KW-1185">Reference proteome</keyword>
<reference evidence="3" key="1">
    <citation type="submission" date="2016-06" db="UniProtKB">
        <authorList>
            <consortium name="WormBaseParasite"/>
        </authorList>
    </citation>
    <scope>IDENTIFICATION</scope>
</reference>
<dbReference type="WBParaSite" id="SSLN_0000585001-mRNA-1">
    <property type="protein sequence ID" value="SSLN_0000585001-mRNA-1"/>
    <property type="gene ID" value="SSLN_0000585001"/>
</dbReference>
<dbReference type="OrthoDB" id="6263243at2759"/>
<dbReference type="PANTHER" id="PTHR37984:SF5">
    <property type="entry name" value="PROTEIN NYNRIN-LIKE"/>
    <property type="match status" value="1"/>
</dbReference>
<name>A0A183SN71_SCHSO</name>
<evidence type="ECO:0000313" key="2">
    <source>
        <dbReference type="Proteomes" id="UP000275846"/>
    </source>
</evidence>
<dbReference type="STRING" id="70667.A0A183SN71"/>
<evidence type="ECO:0000313" key="3">
    <source>
        <dbReference type="WBParaSite" id="SSLN_0000585001-mRNA-1"/>
    </source>
</evidence>
<gene>
    <name evidence="1" type="ORF">SSLN_LOCUS5669</name>
</gene>
<reference evidence="1 2" key="2">
    <citation type="submission" date="2018-11" db="EMBL/GenBank/DDBJ databases">
        <authorList>
            <consortium name="Pathogen Informatics"/>
        </authorList>
    </citation>
    <scope>NUCLEOTIDE SEQUENCE [LARGE SCALE GENOMIC DNA]</scope>
    <source>
        <strain evidence="1 2">NST_G2</strain>
    </source>
</reference>
<accession>A0A183SN71</accession>
<dbReference type="Proteomes" id="UP000275846">
    <property type="component" value="Unassembled WGS sequence"/>
</dbReference>
<protein>
    <submittedName>
        <fullName evidence="1 3">Uncharacterized protein</fullName>
    </submittedName>
</protein>
<dbReference type="InterPro" id="IPR050951">
    <property type="entry name" value="Retrovirus_Pol_polyprotein"/>
</dbReference>
<sequence length="158" mass="17674">MSTSKVHKRLLSIFGTKKGIPVYSASRIQRWATILLGYDLDIRYCHTTDFGQADALSRLICNHHEPEEDTIIASISIEDDMRHQLSDAIRGIPVTAANIQRASKQDHILRPAITYVQTRWPTTALTGDLHQFFQHQGLLSVVDSCLTFADCVAIPSSL</sequence>
<dbReference type="PANTHER" id="PTHR37984">
    <property type="entry name" value="PROTEIN CBG26694"/>
    <property type="match status" value="1"/>
</dbReference>
<organism evidence="3">
    <name type="scientific">Schistocephalus solidus</name>
    <name type="common">Tapeworm</name>
    <dbReference type="NCBI Taxonomy" id="70667"/>
    <lineage>
        <taxon>Eukaryota</taxon>
        <taxon>Metazoa</taxon>
        <taxon>Spiralia</taxon>
        <taxon>Lophotrochozoa</taxon>
        <taxon>Platyhelminthes</taxon>
        <taxon>Cestoda</taxon>
        <taxon>Eucestoda</taxon>
        <taxon>Diphyllobothriidea</taxon>
        <taxon>Diphyllobothriidae</taxon>
        <taxon>Schistocephalus</taxon>
    </lineage>
</organism>
<dbReference type="AlphaFoldDB" id="A0A183SN71"/>
<proteinExistence type="predicted"/>
<dbReference type="EMBL" id="UYSU01033350">
    <property type="protein sequence ID" value="VDL92054.1"/>
    <property type="molecule type" value="Genomic_DNA"/>
</dbReference>
<evidence type="ECO:0000313" key="1">
    <source>
        <dbReference type="EMBL" id="VDL92054.1"/>
    </source>
</evidence>